<evidence type="ECO:0000313" key="2">
    <source>
        <dbReference type="EMBL" id="MCI8209411.1"/>
    </source>
</evidence>
<feature type="domain" description="Putative endonuclease Z1" evidence="1">
    <location>
        <begin position="431"/>
        <end position="665"/>
    </location>
</feature>
<evidence type="ECO:0000313" key="3">
    <source>
        <dbReference type="Proteomes" id="UP001320513"/>
    </source>
</evidence>
<proteinExistence type="predicted"/>
<name>A0ABS9ZFM4_9PSED</name>
<reference evidence="2 3" key="1">
    <citation type="submission" date="2015-12" db="EMBL/GenBank/DDBJ databases">
        <title>Phylogenomics in the description of a new species in the Pseudomonas syringae group.</title>
        <authorList>
            <person name="Busquets A."/>
            <person name="Gomila M."/>
            <person name="Beiki F."/>
            <person name="Rahimian H."/>
            <person name="Mulet M."/>
            <person name="Sanchez D."/>
            <person name="Garcia-Valdes E."/>
            <person name="Lalucat J."/>
        </authorList>
    </citation>
    <scope>NUCLEOTIDE SEQUENCE [LARGE SCALE GENOMIC DNA]</scope>
    <source>
        <strain evidence="2 3">S25</strain>
    </source>
</reference>
<keyword evidence="2" id="KW-0255">Endonuclease</keyword>
<protein>
    <submittedName>
        <fullName evidence="2">Endonuclease</fullName>
    </submittedName>
</protein>
<dbReference type="InterPro" id="IPR018310">
    <property type="entry name" value="Put_endonuclease_Z1-dom"/>
</dbReference>
<evidence type="ECO:0000259" key="1">
    <source>
        <dbReference type="Pfam" id="PF10593"/>
    </source>
</evidence>
<keyword evidence="2" id="KW-0378">Hydrolase</keyword>
<keyword evidence="2" id="KW-0540">Nuclease</keyword>
<dbReference type="EMBL" id="LOHG01000004">
    <property type="protein sequence ID" value="MCI8209411.1"/>
    <property type="molecule type" value="Genomic_DNA"/>
</dbReference>
<gene>
    <name evidence="2" type="ORF">AUC61_07670</name>
</gene>
<comment type="caution">
    <text evidence="2">The sequence shown here is derived from an EMBL/GenBank/DDBJ whole genome shotgun (WGS) entry which is preliminary data.</text>
</comment>
<accession>A0ABS9ZFM4</accession>
<dbReference type="Proteomes" id="UP001320513">
    <property type="component" value="Unassembled WGS sequence"/>
</dbReference>
<dbReference type="GO" id="GO:0004519">
    <property type="term" value="F:endonuclease activity"/>
    <property type="evidence" value="ECO:0007669"/>
    <property type="project" value="UniProtKB-KW"/>
</dbReference>
<organism evidence="2 3">
    <name type="scientific">Pseudomonas maioricensis</name>
    <dbReference type="NCBI Taxonomy" id="1766623"/>
    <lineage>
        <taxon>Bacteria</taxon>
        <taxon>Pseudomonadati</taxon>
        <taxon>Pseudomonadota</taxon>
        <taxon>Gammaproteobacteria</taxon>
        <taxon>Pseudomonadales</taxon>
        <taxon>Pseudomonadaceae</taxon>
        <taxon>Pseudomonas</taxon>
    </lineage>
</organism>
<keyword evidence="3" id="KW-1185">Reference proteome</keyword>
<dbReference type="Pfam" id="PF10593">
    <property type="entry name" value="Z1"/>
    <property type="match status" value="1"/>
</dbReference>
<dbReference type="RefSeq" id="WP_243245384.1">
    <property type="nucleotide sequence ID" value="NZ_LOHG01000004.1"/>
</dbReference>
<sequence length="944" mass="105657">MSDDNKWSVVKIVQEMLVDEQDKSAITPALISQKIDMVLKIMPNKGEGLDRDAVTDELIRRFSIWVGKESSLVDMAGHIPWLTSEAKKEWRYWRRYREWQEQKLPWSAVEALDETTDNILSMLEDPKREGSWDRRGMVVGHVQSGKTGNYTGLICKAADAGYKIIIVLAGLHNNLRSQTQMRLDEGFLGYQTSPIEGEGNVSIGVGKIDPSPALRPQYVTNRTETGDFNTKFVKNLGVSPEQKPWLFVVKKNKTVLQRLLKWIHKHVAETTDPETGRPLVTHLPLLIIDDEADHASVDTGEKVVDDKGQPDLEHAPTAINSLIRQILHSFSRKAYVGYTATPFANIYIHEQGETTKEGPDLFPAAFITNLSAPSSYVGPSRVFGLAGENGRVGALDLVRPVSDHCSKDGKSGWMPVGHKSSYVPSDDMPPSLVEAIQAFILACVIRQLRGQGAEHTSMLVHVTRFNLVQQHVHGEVRNYVMQMRQRLRRRIDHAEILSELRNLWDRDFLATSDSLEEQFSEQSDGIVIDWLKIEHALPDVLDQIDVRMINGTAKDALDYADSATGLKVIAIGGDKLARGLTLEGLCVSYFLRASKMYDTLMQMGRWFGYRPGYLDLCRLYTTPDLVEWFEHIADAAEELRAEFDFMMDSGLTPRDYGLKVVSHPVLLVTSPLKMRTAKTLYLSFSGDIVETVSFFKNKTKIDQNLEAFTSLVAAMGVSSPIPSQSRNGRLDNWSGVSWTGVEATHIIDFLRGYKTHPDSRKVRSDLLADFIEEMARSNELTTWTVAIVGGGVSERAEDVSGIPVKRTQRNNKSPDADDKYSIGRLLSPKDEALDLDEQSWNAALELTQKNWKPDPTRSRGQTLPDVPSGPWIRRIRGLGADNVKPHPEKGLLLLSLLDPIESKVSEVERPIVAFAISFPSSKAGKSVPYVVTNLLWEQQYGGAE</sequence>